<reference evidence="7 8" key="1">
    <citation type="submission" date="2020-04" db="EMBL/GenBank/DDBJ databases">
        <title>Flammeovirga sp. SR4, a novel species isolated from seawater.</title>
        <authorList>
            <person name="Wang X."/>
        </authorList>
    </citation>
    <scope>NUCLEOTIDE SEQUENCE [LARGE SCALE GENOMIC DNA]</scope>
    <source>
        <strain evidence="7 8">ATCC 23126</strain>
    </source>
</reference>
<dbReference type="InterPro" id="IPR014105">
    <property type="entry name" value="Carotenoid/retinoid_OxRdtase"/>
</dbReference>
<comment type="caution">
    <text evidence="7">The sequence shown here is derived from an EMBL/GenBank/DDBJ whole genome shotgun (WGS) entry which is preliminary data.</text>
</comment>
<proteinExistence type="inferred from homology"/>
<evidence type="ECO:0000256" key="1">
    <source>
        <dbReference type="ARBA" id="ARBA00004829"/>
    </source>
</evidence>
<dbReference type="Gene3D" id="3.50.50.60">
    <property type="entry name" value="FAD/NAD(P)-binding domain"/>
    <property type="match status" value="2"/>
</dbReference>
<dbReference type="InterPro" id="IPR036188">
    <property type="entry name" value="FAD/NAD-bd_sf"/>
</dbReference>
<evidence type="ECO:0000256" key="5">
    <source>
        <dbReference type="RuleBase" id="RU362075"/>
    </source>
</evidence>
<evidence type="ECO:0000313" key="7">
    <source>
        <dbReference type="EMBL" id="NME67587.1"/>
    </source>
</evidence>
<comment type="pathway">
    <text evidence="1 5">Carotenoid biosynthesis.</text>
</comment>
<dbReference type="PANTHER" id="PTHR43734:SF7">
    <property type="entry name" value="4,4'-DIAPONEUROSPORENE OXYGENASE"/>
    <property type="match status" value="1"/>
</dbReference>
<dbReference type="PANTHER" id="PTHR43734">
    <property type="entry name" value="PHYTOENE DESATURASE"/>
    <property type="match status" value="1"/>
</dbReference>
<accession>A0A7X9P381</accession>
<sequence length="484" mass="55157">MKQAVIIGGGIAGIASSLRLNKLGYNVTLLEASDTLGGKLRQFEAEGFRFDQGPSLFTLPHLVEELFALYGKNVEDYFQYEESEIATQYFFSDKSIFTAYSDPGKFSDEVFKKWGVDVTKVLQNIIEDYKKTSPVFIENSLTKISDLLTKEVWDALPVLTRIGVFESLHQFNQKHFKHPQLVQLFDRYATYNGSNPYQTPSIMRVISALEHQDGVFFPKRGMRSIVTSLVKLAEEEGVTFLKNQKVESISVSNKKSIRSVKTEESVFDADLVVSNVDVNFFIPNVLDKKIRVPKEKELSSSAMVFYWGVNKSFEQLHLHNIFFSEDYKKEFQEIFEEFKIPADPTIYVHISSKINPDDAPEGSENWFVMINVPPKPELFTTEVIRKIEKRVMAILSKQLDANLEDLISYSSYWSPKLIEQDTQSWKGALYGLNSNKLNSAFYRQRNKSKDINNLYFVGGSVHPGGGIPLCLNSAKIVEEIITNQ</sequence>
<organism evidence="7 8">
    <name type="scientific">Flammeovirga aprica JL-4</name>
    <dbReference type="NCBI Taxonomy" id="694437"/>
    <lineage>
        <taxon>Bacteria</taxon>
        <taxon>Pseudomonadati</taxon>
        <taxon>Bacteroidota</taxon>
        <taxon>Cytophagia</taxon>
        <taxon>Cytophagales</taxon>
        <taxon>Flammeovirgaceae</taxon>
        <taxon>Flammeovirga</taxon>
    </lineage>
</organism>
<dbReference type="AlphaFoldDB" id="A0A7X9P381"/>
<gene>
    <name evidence="7" type="primary">crtI</name>
    <name evidence="7" type="ORF">HHU12_06385</name>
</gene>
<dbReference type="SUPFAM" id="SSF51905">
    <property type="entry name" value="FAD/NAD(P)-binding domain"/>
    <property type="match status" value="1"/>
</dbReference>
<dbReference type="EMBL" id="JABANE010000012">
    <property type="protein sequence ID" value="NME67587.1"/>
    <property type="molecule type" value="Genomic_DNA"/>
</dbReference>
<keyword evidence="8" id="KW-1185">Reference proteome</keyword>
<dbReference type="GO" id="GO:0016117">
    <property type="term" value="P:carotenoid biosynthetic process"/>
    <property type="evidence" value="ECO:0007669"/>
    <property type="project" value="UniProtKB-KW"/>
</dbReference>
<dbReference type="NCBIfam" id="TIGR02734">
    <property type="entry name" value="crtI_fam"/>
    <property type="match status" value="1"/>
</dbReference>
<dbReference type="InterPro" id="IPR002937">
    <property type="entry name" value="Amino_oxidase"/>
</dbReference>
<dbReference type="RefSeq" id="WP_169655924.1">
    <property type="nucleotide sequence ID" value="NZ_JABANE010000012.1"/>
</dbReference>
<keyword evidence="3 5" id="KW-0125">Carotenoid biosynthesis</keyword>
<name>A0A7X9P381_9BACT</name>
<dbReference type="Proteomes" id="UP000576082">
    <property type="component" value="Unassembled WGS sequence"/>
</dbReference>
<evidence type="ECO:0000313" key="8">
    <source>
        <dbReference type="Proteomes" id="UP000576082"/>
    </source>
</evidence>
<feature type="domain" description="Amine oxidase" evidence="6">
    <location>
        <begin position="11"/>
        <end position="475"/>
    </location>
</feature>
<evidence type="ECO:0000256" key="4">
    <source>
        <dbReference type="ARBA" id="ARBA00023002"/>
    </source>
</evidence>
<dbReference type="GO" id="GO:0016491">
    <property type="term" value="F:oxidoreductase activity"/>
    <property type="evidence" value="ECO:0007669"/>
    <property type="project" value="UniProtKB-KW"/>
</dbReference>
<evidence type="ECO:0000256" key="2">
    <source>
        <dbReference type="ARBA" id="ARBA00006046"/>
    </source>
</evidence>
<keyword evidence="4 5" id="KW-0560">Oxidoreductase</keyword>
<protein>
    <submittedName>
        <fullName evidence="7">Phytoene desaturase</fullName>
    </submittedName>
</protein>
<evidence type="ECO:0000256" key="3">
    <source>
        <dbReference type="ARBA" id="ARBA00022746"/>
    </source>
</evidence>
<evidence type="ECO:0000259" key="6">
    <source>
        <dbReference type="Pfam" id="PF01593"/>
    </source>
</evidence>
<dbReference type="Pfam" id="PF01593">
    <property type="entry name" value="Amino_oxidase"/>
    <property type="match status" value="1"/>
</dbReference>
<comment type="similarity">
    <text evidence="2 5">Belongs to the carotenoid/retinoid oxidoreductase family.</text>
</comment>